<name>A0A0U4CLU0_9ACTN</name>
<dbReference type="Pfam" id="PF01476">
    <property type="entry name" value="LysM"/>
    <property type="match status" value="1"/>
</dbReference>
<dbReference type="InterPro" id="IPR018392">
    <property type="entry name" value="LysM"/>
</dbReference>
<feature type="compositionally biased region" description="Low complexity" evidence="1">
    <location>
        <begin position="98"/>
        <end position="114"/>
    </location>
</feature>
<dbReference type="InterPro" id="IPR036779">
    <property type="entry name" value="LysM_dom_sf"/>
</dbReference>
<dbReference type="Proteomes" id="UP000067689">
    <property type="component" value="Chromosome"/>
</dbReference>
<feature type="transmembrane region" description="Helical" evidence="2">
    <location>
        <begin position="48"/>
        <end position="71"/>
    </location>
</feature>
<dbReference type="SMART" id="SM00257">
    <property type="entry name" value="LysM"/>
    <property type="match status" value="1"/>
</dbReference>
<dbReference type="CDD" id="cd00118">
    <property type="entry name" value="LysM"/>
    <property type="match status" value="1"/>
</dbReference>
<dbReference type="PATRIC" id="fig|2041.4.peg.1055"/>
<accession>A0A0U4CLU0</accession>
<dbReference type="KEGG" id="aer:AERYTH_05090"/>
<feature type="region of interest" description="Disordered" evidence="1">
    <location>
        <begin position="158"/>
        <end position="205"/>
    </location>
</feature>
<dbReference type="Gene3D" id="3.10.350.10">
    <property type="entry name" value="LysM domain"/>
    <property type="match status" value="1"/>
</dbReference>
<dbReference type="EMBL" id="CP011502">
    <property type="protein sequence ID" value="ALX04118.1"/>
    <property type="molecule type" value="Genomic_DNA"/>
</dbReference>
<feature type="domain" description="LysM" evidence="3">
    <location>
        <begin position="143"/>
        <end position="200"/>
    </location>
</feature>
<dbReference type="RefSeq" id="WP_067855494.1">
    <property type="nucleotide sequence ID" value="NZ_CP011502.1"/>
</dbReference>
<proteinExistence type="predicted"/>
<sequence>MRLRWSGHLCWLVSVLVLLVRVPSVERTVAGLGASSFPTALTSLLELVLLTIAAWAAVALGLGLVGGRAAVVAARLLPRAVRGALVAGVVTTLSVGTAHAATSPSPDPSPAASTLDGLVLPDRPASEVHDTPPVGPPTQPAPDTVVVAPGDSLWNIAASRSGPRASVADVATSTEQWHQENREVVGPDPDLLQPGQRLTAPREPA</sequence>
<dbReference type="STRING" id="2041.AERYTH_05090"/>
<keyword evidence="2" id="KW-1133">Transmembrane helix</keyword>
<evidence type="ECO:0000313" key="4">
    <source>
        <dbReference type="EMBL" id="ALX04118.1"/>
    </source>
</evidence>
<dbReference type="PROSITE" id="PS51782">
    <property type="entry name" value="LYSM"/>
    <property type="match status" value="1"/>
</dbReference>
<dbReference type="AlphaFoldDB" id="A0A0U4CLU0"/>
<evidence type="ECO:0000256" key="2">
    <source>
        <dbReference type="SAM" id="Phobius"/>
    </source>
</evidence>
<keyword evidence="2" id="KW-0812">Transmembrane</keyword>
<evidence type="ECO:0000313" key="5">
    <source>
        <dbReference type="Proteomes" id="UP000067689"/>
    </source>
</evidence>
<evidence type="ECO:0000259" key="3">
    <source>
        <dbReference type="PROSITE" id="PS51782"/>
    </source>
</evidence>
<evidence type="ECO:0000256" key="1">
    <source>
        <dbReference type="SAM" id="MobiDB-lite"/>
    </source>
</evidence>
<feature type="transmembrane region" description="Helical" evidence="2">
    <location>
        <begin position="83"/>
        <end position="101"/>
    </location>
</feature>
<dbReference type="OrthoDB" id="3210682at2"/>
<reference evidence="4 5" key="1">
    <citation type="journal article" date="1991" name="Int. J. Syst. Bacteriol.">
        <title>Description of the erythromycin-producing bacterium Arthrobacter sp. strain NRRL B-3381 as Aeromicrobium erythreum gen. nov., sp. nov.</title>
        <authorList>
            <person name="Miller E.S."/>
            <person name="Woese C.R."/>
            <person name="Brenner S."/>
        </authorList>
    </citation>
    <scope>NUCLEOTIDE SEQUENCE [LARGE SCALE GENOMIC DNA]</scope>
    <source>
        <strain evidence="4 5">AR18</strain>
    </source>
</reference>
<gene>
    <name evidence="4" type="ORF">AERYTH_05090</name>
</gene>
<keyword evidence="5" id="KW-1185">Reference proteome</keyword>
<protein>
    <recommendedName>
        <fullName evidence="3">LysM domain-containing protein</fullName>
    </recommendedName>
</protein>
<feature type="region of interest" description="Disordered" evidence="1">
    <location>
        <begin position="98"/>
        <end position="142"/>
    </location>
</feature>
<keyword evidence="2" id="KW-0472">Membrane</keyword>
<organism evidence="4 5">
    <name type="scientific">Aeromicrobium erythreum</name>
    <dbReference type="NCBI Taxonomy" id="2041"/>
    <lineage>
        <taxon>Bacteria</taxon>
        <taxon>Bacillati</taxon>
        <taxon>Actinomycetota</taxon>
        <taxon>Actinomycetes</taxon>
        <taxon>Propionibacteriales</taxon>
        <taxon>Nocardioidaceae</taxon>
        <taxon>Aeromicrobium</taxon>
    </lineage>
</organism>